<proteinExistence type="predicted"/>
<protein>
    <submittedName>
        <fullName evidence="1">Uncharacterized protein</fullName>
    </submittedName>
</protein>
<dbReference type="AlphaFoldDB" id="U1N9K9"/>
<dbReference type="Proteomes" id="UP000030649">
    <property type="component" value="Unassembled WGS sequence"/>
</dbReference>
<dbReference type="EMBL" id="KE356560">
    <property type="protein sequence ID" value="ERG93455.1"/>
    <property type="molecule type" value="Genomic_DNA"/>
</dbReference>
<reference evidence="1 2" key="1">
    <citation type="journal article" date="2013" name="PLoS ONE">
        <title>Assembly-driven community genomics of a hypersaline microbial ecosystem.</title>
        <authorList>
            <person name="Podell S."/>
            <person name="Ugalde J.A."/>
            <person name="Narasingarao P."/>
            <person name="Banfield J.F."/>
            <person name="Heidelberg K.B."/>
            <person name="Allen E.E."/>
        </authorList>
    </citation>
    <scope>NUCLEOTIDE SEQUENCE [LARGE SCALE GENOMIC DNA]</scope>
    <source>
        <strain evidence="2">J07HQW1</strain>
    </source>
</reference>
<sequence>MYPISATILYANSGNSTEKTAALPTGRANKKITRAKRTIKRTMIDSQYKLIRWLVTKHGVAVVKHLHLKSVPETSQDATNEQDAA</sequence>
<dbReference type="HOGENOM" id="CLU_2504894_0_0_2"/>
<evidence type="ECO:0000313" key="1">
    <source>
        <dbReference type="EMBL" id="ERG93455.1"/>
    </source>
</evidence>
<organism evidence="1 2">
    <name type="scientific">Haloquadratum walsbyi J07HQW1</name>
    <dbReference type="NCBI Taxonomy" id="1238424"/>
    <lineage>
        <taxon>Archaea</taxon>
        <taxon>Methanobacteriati</taxon>
        <taxon>Methanobacteriota</taxon>
        <taxon>Stenosarchaea group</taxon>
        <taxon>Halobacteria</taxon>
        <taxon>Halobacteriales</taxon>
        <taxon>Haloferacaceae</taxon>
        <taxon>Haloquadratum</taxon>
    </lineage>
</organism>
<evidence type="ECO:0000313" key="2">
    <source>
        <dbReference type="Proteomes" id="UP000030649"/>
    </source>
</evidence>
<name>U1N9K9_9EURY</name>
<gene>
    <name evidence="1" type="ORF">J07HQW1_03517</name>
</gene>
<accession>U1N9K9</accession>